<protein>
    <submittedName>
        <fullName evidence="2">Uncharacterized protein</fullName>
    </submittedName>
</protein>
<proteinExistence type="predicted"/>
<organism evidence="2 3">
    <name type="scientific">Nepenthes gracilis</name>
    <name type="common">Slender pitcher plant</name>
    <dbReference type="NCBI Taxonomy" id="150966"/>
    <lineage>
        <taxon>Eukaryota</taxon>
        <taxon>Viridiplantae</taxon>
        <taxon>Streptophyta</taxon>
        <taxon>Embryophyta</taxon>
        <taxon>Tracheophyta</taxon>
        <taxon>Spermatophyta</taxon>
        <taxon>Magnoliopsida</taxon>
        <taxon>eudicotyledons</taxon>
        <taxon>Gunneridae</taxon>
        <taxon>Pentapetalae</taxon>
        <taxon>Caryophyllales</taxon>
        <taxon>Nepenthaceae</taxon>
        <taxon>Nepenthes</taxon>
    </lineage>
</organism>
<comment type="caution">
    <text evidence="2">The sequence shown here is derived from an EMBL/GenBank/DDBJ whole genome shotgun (WGS) entry which is preliminary data.</text>
</comment>
<dbReference type="Proteomes" id="UP001279734">
    <property type="component" value="Unassembled WGS sequence"/>
</dbReference>
<reference evidence="2" key="1">
    <citation type="submission" date="2023-05" db="EMBL/GenBank/DDBJ databases">
        <title>Nepenthes gracilis genome sequencing.</title>
        <authorList>
            <person name="Fukushima K."/>
        </authorList>
    </citation>
    <scope>NUCLEOTIDE SEQUENCE</scope>
    <source>
        <strain evidence="2">SING2019-196</strain>
    </source>
</reference>
<accession>A0AAD3TIK3</accession>
<gene>
    <name evidence="2" type="ORF">Nepgr_031985</name>
</gene>
<keyword evidence="3" id="KW-1185">Reference proteome</keyword>
<evidence type="ECO:0000256" key="1">
    <source>
        <dbReference type="SAM" id="MobiDB-lite"/>
    </source>
</evidence>
<evidence type="ECO:0000313" key="3">
    <source>
        <dbReference type="Proteomes" id="UP001279734"/>
    </source>
</evidence>
<sequence>MAGILNYAPSPVFRPLLSQRVPKRGICFKASTEVSQTPADSSVKEESSAGASTSTLTFSPPPDFKPAEPKPFKIRADRRLDILGLPLASLFRLGTGAFVSGYSGSLVPKNEIPSDQYALEIAGSGNSGGLDLDVLFYPCLKTVQTSVLKLHKWVESSSFPTWFDGIPFTFSFSSYSYAACL</sequence>
<dbReference type="AlphaFoldDB" id="A0AAD3TIK3"/>
<dbReference type="EMBL" id="BSYO01000037">
    <property type="protein sequence ID" value="GMH30142.1"/>
    <property type="molecule type" value="Genomic_DNA"/>
</dbReference>
<evidence type="ECO:0000313" key="2">
    <source>
        <dbReference type="EMBL" id="GMH30142.1"/>
    </source>
</evidence>
<name>A0AAD3TIK3_NEPGR</name>
<feature type="region of interest" description="Disordered" evidence="1">
    <location>
        <begin position="33"/>
        <end position="68"/>
    </location>
</feature>